<dbReference type="GeneID" id="76207055"/>
<organism evidence="2 3">
    <name type="scientific">Vulcanisaeta souniana JCM 11219</name>
    <dbReference type="NCBI Taxonomy" id="1293586"/>
    <lineage>
        <taxon>Archaea</taxon>
        <taxon>Thermoproteota</taxon>
        <taxon>Thermoprotei</taxon>
        <taxon>Thermoproteales</taxon>
        <taxon>Thermoproteaceae</taxon>
        <taxon>Vulcanisaeta</taxon>
    </lineage>
</organism>
<dbReference type="SUPFAM" id="SSF52540">
    <property type="entry name" value="P-loop containing nucleoside triphosphate hydrolases"/>
    <property type="match status" value="1"/>
</dbReference>
<name>A0A830EEM9_9CREN</name>
<dbReference type="Proteomes" id="UP001060771">
    <property type="component" value="Chromosome"/>
</dbReference>
<dbReference type="EMBL" id="AP026830">
    <property type="protein sequence ID" value="BDR92411.1"/>
    <property type="molecule type" value="Genomic_DNA"/>
</dbReference>
<evidence type="ECO:0000313" key="4">
    <source>
        <dbReference type="Proteomes" id="UP001060771"/>
    </source>
</evidence>
<reference evidence="1" key="4">
    <citation type="journal article" date="2023" name="Microbiol. Resour. Announc.">
        <title>Complete Genome Sequence of Vulcanisaeta souniana Strain IC-059, a Hyperthermophilic Archaeon Isolated from Hot Spring Water in Japan.</title>
        <authorList>
            <person name="Kato S."/>
            <person name="Itoh T."/>
            <person name="Wu L."/>
            <person name="Ma J."/>
            <person name="Ohkuma M."/>
        </authorList>
    </citation>
    <scope>NUCLEOTIDE SEQUENCE</scope>
    <source>
        <strain evidence="1">JCM 11219</strain>
    </source>
</reference>
<reference evidence="2" key="1">
    <citation type="journal article" date="2014" name="Int. J. Syst. Evol. Microbiol.">
        <title>Complete genome sequence of Corynebacterium casei LMG S-19264T (=DSM 44701T), isolated from a smear-ripened cheese.</title>
        <authorList>
            <consortium name="US DOE Joint Genome Institute (JGI-PGF)"/>
            <person name="Walter F."/>
            <person name="Albersmeier A."/>
            <person name="Kalinowski J."/>
            <person name="Ruckert C."/>
        </authorList>
    </citation>
    <scope>NUCLEOTIDE SEQUENCE</scope>
    <source>
        <strain evidence="2">JCM 11219</strain>
    </source>
</reference>
<dbReference type="InterPro" id="IPR027417">
    <property type="entry name" value="P-loop_NTPase"/>
</dbReference>
<evidence type="ECO:0000313" key="3">
    <source>
        <dbReference type="Proteomes" id="UP000657075"/>
    </source>
</evidence>
<dbReference type="Gene3D" id="3.40.50.300">
    <property type="entry name" value="P-loop containing nucleotide triphosphate hydrolases"/>
    <property type="match status" value="1"/>
</dbReference>
<evidence type="ECO:0008006" key="5">
    <source>
        <dbReference type="Google" id="ProtNLM"/>
    </source>
</evidence>
<dbReference type="OrthoDB" id="25978at2157"/>
<accession>A0A830EEM9</accession>
<gene>
    <name evidence="2" type="ORF">GCM10007112_10200</name>
    <name evidence="1" type="ORF">Vsou_15040</name>
</gene>
<evidence type="ECO:0000313" key="1">
    <source>
        <dbReference type="EMBL" id="BDR92411.1"/>
    </source>
</evidence>
<protein>
    <recommendedName>
        <fullName evidence="5">CobQ/CobB/MinD/ParA nucleotide binding domain-containing protein</fullName>
    </recommendedName>
</protein>
<keyword evidence="4" id="KW-1185">Reference proteome</keyword>
<sequence length="262" mass="29042">MLILVASGSKGGTGKSTVALGLSAILSLRGFSHELFDYSCNLGVCTGVYYYLSDFVDGVNRLSRLVKIKQGLPPQDYGGLAIVDLPPMSLAQPEFVDLLSRADALVVVSSYEPDSVVSMERVLEAYPGSRIVKVCNRASMEGCRHYLKVTPESPFFVVGEPTNFRTFLRLTDDLGFTGEARFERVSREFGADGVKAKLVYRWDPYAIIGVEISLKWYYALMPYTKPIEELVTTAKNLLGPSYLNRLGFADNALNKLFRAIRH</sequence>
<reference evidence="4" key="3">
    <citation type="submission" date="2022-09" db="EMBL/GenBank/DDBJ databases">
        <title>Complete genome sequence of Vulcanisaeta souniana.</title>
        <authorList>
            <person name="Kato S."/>
            <person name="Itoh T."/>
            <person name="Ohkuma M."/>
        </authorList>
    </citation>
    <scope>NUCLEOTIDE SEQUENCE [LARGE SCALE GENOMIC DNA]</scope>
    <source>
        <strain evidence="4">JCM 11219</strain>
    </source>
</reference>
<dbReference type="EMBL" id="BMNM01000003">
    <property type="protein sequence ID" value="GGI75368.1"/>
    <property type="molecule type" value="Genomic_DNA"/>
</dbReference>
<evidence type="ECO:0000313" key="2">
    <source>
        <dbReference type="EMBL" id="GGI75368.1"/>
    </source>
</evidence>
<dbReference type="RefSeq" id="WP_188602965.1">
    <property type="nucleotide sequence ID" value="NZ_AP026830.1"/>
</dbReference>
<reference evidence="2" key="2">
    <citation type="submission" date="2020-09" db="EMBL/GenBank/DDBJ databases">
        <authorList>
            <person name="Sun Q."/>
            <person name="Ohkuma M."/>
        </authorList>
    </citation>
    <scope>NUCLEOTIDE SEQUENCE</scope>
    <source>
        <strain evidence="2">JCM 11219</strain>
    </source>
</reference>
<proteinExistence type="predicted"/>
<dbReference type="AlphaFoldDB" id="A0A830EEM9"/>
<dbReference type="Proteomes" id="UP000657075">
    <property type="component" value="Unassembled WGS sequence"/>
</dbReference>